<comment type="caution">
    <text evidence="1">The sequence shown here is derived from an EMBL/GenBank/DDBJ whole genome shotgun (WGS) entry which is preliminary data.</text>
</comment>
<dbReference type="AlphaFoldDB" id="A0AAD7G895"/>
<accession>A0AAD7G895</accession>
<feature type="non-terminal residue" evidence="1">
    <location>
        <position position="1"/>
    </location>
</feature>
<evidence type="ECO:0000313" key="2">
    <source>
        <dbReference type="Proteomes" id="UP001221757"/>
    </source>
</evidence>
<evidence type="ECO:0000313" key="1">
    <source>
        <dbReference type="EMBL" id="KAJ7677319.1"/>
    </source>
</evidence>
<dbReference type="EMBL" id="JARKIE010000139">
    <property type="protein sequence ID" value="KAJ7677319.1"/>
    <property type="molecule type" value="Genomic_DNA"/>
</dbReference>
<feature type="non-terminal residue" evidence="1">
    <location>
        <position position="115"/>
    </location>
</feature>
<name>A0AAD7G895_MYCRO</name>
<reference evidence="1" key="1">
    <citation type="submission" date="2023-03" db="EMBL/GenBank/DDBJ databases">
        <title>Massive genome expansion in bonnet fungi (Mycena s.s.) driven by repeated elements and novel gene families across ecological guilds.</title>
        <authorList>
            <consortium name="Lawrence Berkeley National Laboratory"/>
            <person name="Harder C.B."/>
            <person name="Miyauchi S."/>
            <person name="Viragh M."/>
            <person name="Kuo A."/>
            <person name="Thoen E."/>
            <person name="Andreopoulos B."/>
            <person name="Lu D."/>
            <person name="Skrede I."/>
            <person name="Drula E."/>
            <person name="Henrissat B."/>
            <person name="Morin E."/>
            <person name="Kohler A."/>
            <person name="Barry K."/>
            <person name="LaButti K."/>
            <person name="Morin E."/>
            <person name="Salamov A."/>
            <person name="Lipzen A."/>
            <person name="Mereny Z."/>
            <person name="Hegedus B."/>
            <person name="Baldrian P."/>
            <person name="Stursova M."/>
            <person name="Weitz H."/>
            <person name="Taylor A."/>
            <person name="Grigoriev I.V."/>
            <person name="Nagy L.G."/>
            <person name="Martin F."/>
            <person name="Kauserud H."/>
        </authorList>
    </citation>
    <scope>NUCLEOTIDE SEQUENCE</scope>
    <source>
        <strain evidence="1">CBHHK067</strain>
    </source>
</reference>
<organism evidence="1 2">
    <name type="scientific">Mycena rosella</name>
    <name type="common">Pink bonnet</name>
    <name type="synonym">Agaricus rosellus</name>
    <dbReference type="NCBI Taxonomy" id="1033263"/>
    <lineage>
        <taxon>Eukaryota</taxon>
        <taxon>Fungi</taxon>
        <taxon>Dikarya</taxon>
        <taxon>Basidiomycota</taxon>
        <taxon>Agaricomycotina</taxon>
        <taxon>Agaricomycetes</taxon>
        <taxon>Agaricomycetidae</taxon>
        <taxon>Agaricales</taxon>
        <taxon>Marasmiineae</taxon>
        <taxon>Mycenaceae</taxon>
        <taxon>Mycena</taxon>
    </lineage>
</organism>
<dbReference type="Proteomes" id="UP001221757">
    <property type="component" value="Unassembled WGS sequence"/>
</dbReference>
<proteinExistence type="predicted"/>
<protein>
    <submittedName>
        <fullName evidence="1">Uncharacterized protein</fullName>
    </submittedName>
</protein>
<gene>
    <name evidence="1" type="ORF">B0H17DRAFT_898552</name>
</gene>
<sequence>EYQSFTMYKRVDKKVCPMSTTFSLDYEVRCIIPRDPIEMLLVLPFCEPPFQPRERLSYECLKLLNINPDGFLSKEEEKLFIHIMFLNQDVLAFKDSERGTFKDEYFSPYKIVTIP</sequence>
<keyword evidence="2" id="KW-1185">Reference proteome</keyword>